<name>A0AAW0N4D2_9GOBI</name>
<evidence type="ECO:0000313" key="2">
    <source>
        <dbReference type="EMBL" id="KAK7888855.1"/>
    </source>
</evidence>
<keyword evidence="3" id="KW-1185">Reference proteome</keyword>
<proteinExistence type="predicted"/>
<comment type="caution">
    <text evidence="2">The sequence shown here is derived from an EMBL/GenBank/DDBJ whole genome shotgun (WGS) entry which is preliminary data.</text>
</comment>
<dbReference type="EMBL" id="JBBPFD010000018">
    <property type="protein sequence ID" value="KAK7888855.1"/>
    <property type="molecule type" value="Genomic_DNA"/>
</dbReference>
<evidence type="ECO:0000313" key="3">
    <source>
        <dbReference type="Proteomes" id="UP001460270"/>
    </source>
</evidence>
<gene>
    <name evidence="2" type="ORF">WMY93_024415</name>
</gene>
<evidence type="ECO:0000256" key="1">
    <source>
        <dbReference type="SAM" id="MobiDB-lite"/>
    </source>
</evidence>
<dbReference type="AlphaFoldDB" id="A0AAW0N4D2"/>
<dbReference type="Proteomes" id="UP001460270">
    <property type="component" value="Unassembled WGS sequence"/>
</dbReference>
<protein>
    <submittedName>
        <fullName evidence="2">Uncharacterized protein</fullName>
    </submittedName>
</protein>
<feature type="region of interest" description="Disordered" evidence="1">
    <location>
        <begin position="57"/>
        <end position="92"/>
    </location>
</feature>
<accession>A0AAW0N4D2</accession>
<reference evidence="3" key="1">
    <citation type="submission" date="2024-04" db="EMBL/GenBank/DDBJ databases">
        <title>Salinicola lusitanus LLJ914,a marine bacterium isolated from the Okinawa Trough.</title>
        <authorList>
            <person name="Li J."/>
        </authorList>
    </citation>
    <scope>NUCLEOTIDE SEQUENCE [LARGE SCALE GENOMIC DNA]</scope>
</reference>
<sequence>MKCQNLRADIYHLPSQTGSYLPLQVTIDLELHIPKAKFRGSVSHYDIYLCRVPRSQARSPKLNPDGAKQRVLRWDDHRHTSSPRPCSVCSPNSLSDPFSGQLRWARADTPSSCMF</sequence>
<organism evidence="2 3">
    <name type="scientific">Mugilogobius chulae</name>
    <name type="common">yellowstripe goby</name>
    <dbReference type="NCBI Taxonomy" id="88201"/>
    <lineage>
        <taxon>Eukaryota</taxon>
        <taxon>Metazoa</taxon>
        <taxon>Chordata</taxon>
        <taxon>Craniata</taxon>
        <taxon>Vertebrata</taxon>
        <taxon>Euteleostomi</taxon>
        <taxon>Actinopterygii</taxon>
        <taxon>Neopterygii</taxon>
        <taxon>Teleostei</taxon>
        <taxon>Neoteleostei</taxon>
        <taxon>Acanthomorphata</taxon>
        <taxon>Gobiaria</taxon>
        <taxon>Gobiiformes</taxon>
        <taxon>Gobioidei</taxon>
        <taxon>Gobiidae</taxon>
        <taxon>Gobionellinae</taxon>
        <taxon>Mugilogobius</taxon>
    </lineage>
</organism>